<proteinExistence type="predicted"/>
<evidence type="ECO:0000259" key="2">
    <source>
        <dbReference type="Pfam" id="PF16036"/>
    </source>
</evidence>
<dbReference type="InterPro" id="IPR016088">
    <property type="entry name" value="Chalcone_isomerase_3-sand"/>
</dbReference>
<gene>
    <name evidence="3" type="ORF">GCM10007895_34160</name>
</gene>
<evidence type="ECO:0000256" key="1">
    <source>
        <dbReference type="SAM" id="SignalP"/>
    </source>
</evidence>
<protein>
    <submittedName>
        <fullName evidence="3">Chalcone isomerase</fullName>
    </submittedName>
</protein>
<name>A0AA37W113_9GAMM</name>
<dbReference type="Pfam" id="PF16036">
    <property type="entry name" value="Chalcone_3"/>
    <property type="match status" value="1"/>
</dbReference>
<evidence type="ECO:0000313" key="4">
    <source>
        <dbReference type="Proteomes" id="UP001161422"/>
    </source>
</evidence>
<reference evidence="3" key="1">
    <citation type="journal article" date="2014" name="Int. J. Syst. Evol. Microbiol.">
        <title>Complete genome sequence of Corynebacterium casei LMG S-19264T (=DSM 44701T), isolated from a smear-ripened cheese.</title>
        <authorList>
            <consortium name="US DOE Joint Genome Institute (JGI-PGF)"/>
            <person name="Walter F."/>
            <person name="Albersmeier A."/>
            <person name="Kalinowski J."/>
            <person name="Ruckert C."/>
        </authorList>
    </citation>
    <scope>NUCLEOTIDE SEQUENCE</scope>
    <source>
        <strain evidence="3">NBRC 101628</strain>
    </source>
</reference>
<dbReference type="Gene3D" id="3.50.70.10">
    <property type="match status" value="1"/>
</dbReference>
<feature type="chain" id="PRO_5041418417" evidence="1">
    <location>
        <begin position="20"/>
        <end position="185"/>
    </location>
</feature>
<organism evidence="3 4">
    <name type="scientific">Paraferrimonas sedimenticola</name>
    <dbReference type="NCBI Taxonomy" id="375674"/>
    <lineage>
        <taxon>Bacteria</taxon>
        <taxon>Pseudomonadati</taxon>
        <taxon>Pseudomonadota</taxon>
        <taxon>Gammaproteobacteria</taxon>
        <taxon>Alteromonadales</taxon>
        <taxon>Ferrimonadaceae</taxon>
        <taxon>Paraferrimonas</taxon>
    </lineage>
</organism>
<accession>A0AA37W113</accession>
<dbReference type="InterPro" id="IPR036298">
    <property type="entry name" value="Chalcone_isomerase_sf"/>
</dbReference>
<dbReference type="GO" id="GO:0016872">
    <property type="term" value="F:intramolecular lyase activity"/>
    <property type="evidence" value="ECO:0007669"/>
    <property type="project" value="InterPro"/>
</dbReference>
<dbReference type="Proteomes" id="UP001161422">
    <property type="component" value="Unassembled WGS sequence"/>
</dbReference>
<evidence type="ECO:0000313" key="3">
    <source>
        <dbReference type="EMBL" id="GLP98109.1"/>
    </source>
</evidence>
<dbReference type="AlphaFoldDB" id="A0AA37W113"/>
<dbReference type="RefSeq" id="WP_095504438.1">
    <property type="nucleotide sequence ID" value="NZ_BSNC01000019.1"/>
</dbReference>
<reference evidence="3" key="2">
    <citation type="submission" date="2023-01" db="EMBL/GenBank/DDBJ databases">
        <title>Draft genome sequence of Paraferrimonas sedimenticola strain NBRC 101628.</title>
        <authorList>
            <person name="Sun Q."/>
            <person name="Mori K."/>
        </authorList>
    </citation>
    <scope>NUCLEOTIDE SEQUENCE</scope>
    <source>
        <strain evidence="3">NBRC 101628</strain>
    </source>
</reference>
<keyword evidence="4" id="KW-1185">Reference proteome</keyword>
<comment type="caution">
    <text evidence="3">The sequence shown here is derived from an EMBL/GenBank/DDBJ whole genome shotgun (WGS) entry which is preliminary data.</text>
</comment>
<feature type="signal peptide" evidence="1">
    <location>
        <begin position="1"/>
        <end position="19"/>
    </location>
</feature>
<dbReference type="EMBL" id="BSNC01000019">
    <property type="protein sequence ID" value="GLP98109.1"/>
    <property type="molecule type" value="Genomic_DNA"/>
</dbReference>
<keyword evidence="1" id="KW-0732">Signal</keyword>
<feature type="domain" description="Chalcone isomerase" evidence="2">
    <location>
        <begin position="19"/>
        <end position="184"/>
    </location>
</feature>
<sequence length="185" mass="20230">MRNLILAAVAFLMIAPAQATTVSGVELEPQIQVQQQDLVLNGAGVRSKFFIDLYVGSLYLPAKSQAVDAILASEEVSAIRLNITSGMITSEKMTDAILEGFDNATNGNPGEMQQRIDDFIGVFNEEIVKGDQYTFNFIPGKGVVGFKNGEQKVIVDGDDFRVAMMKIWLGEKPAQKKLKQQMLGN</sequence>
<keyword evidence="3" id="KW-0413">Isomerase</keyword>
<dbReference type="InterPro" id="IPR016087">
    <property type="entry name" value="Chalcone_isomerase"/>
</dbReference>
<dbReference type="SUPFAM" id="SSF54626">
    <property type="entry name" value="Chalcone isomerase"/>
    <property type="match status" value="1"/>
</dbReference>